<dbReference type="FunFam" id="1.10.1410.10:FF:000005">
    <property type="entry name" value="Nucleolar protein 6"/>
    <property type="match status" value="1"/>
</dbReference>
<evidence type="ECO:0000256" key="5">
    <source>
        <dbReference type="ARBA" id="ARBA00022454"/>
    </source>
</evidence>
<feature type="compositionally biased region" description="Acidic residues" evidence="11">
    <location>
        <begin position="7"/>
        <end position="31"/>
    </location>
</feature>
<dbReference type="GO" id="GO:0003723">
    <property type="term" value="F:RNA binding"/>
    <property type="evidence" value="ECO:0007669"/>
    <property type="project" value="UniProtKB-KW"/>
</dbReference>
<dbReference type="GO" id="GO:0032545">
    <property type="term" value="C:CURI complex"/>
    <property type="evidence" value="ECO:0007669"/>
    <property type="project" value="TreeGrafter"/>
</dbReference>
<dbReference type="Pfam" id="PF17406">
    <property type="entry name" value="Nrap_D5"/>
    <property type="match status" value="1"/>
</dbReference>
<dbReference type="GO" id="GO:0032040">
    <property type="term" value="C:small-subunit processome"/>
    <property type="evidence" value="ECO:0007669"/>
    <property type="project" value="TreeGrafter"/>
</dbReference>
<dbReference type="Pfam" id="PF17407">
    <property type="entry name" value="Nrap_D6"/>
    <property type="match status" value="1"/>
</dbReference>
<evidence type="ECO:0000256" key="7">
    <source>
        <dbReference type="ARBA" id="ARBA00023242"/>
    </source>
</evidence>
<feature type="domain" description="Nrap protein" evidence="14">
    <location>
        <begin position="484"/>
        <end position="638"/>
    </location>
</feature>
<dbReference type="Pfam" id="PF17405">
    <property type="entry name" value="Nrap_D4"/>
    <property type="match status" value="1"/>
</dbReference>
<dbReference type="Pfam" id="PF03813">
    <property type="entry name" value="Nrap"/>
    <property type="match status" value="1"/>
</dbReference>
<dbReference type="AlphaFoldDB" id="A0AAW2ICY3"/>
<dbReference type="InterPro" id="IPR035367">
    <property type="entry name" value="Nrap_D2"/>
</dbReference>
<keyword evidence="7 10" id="KW-0539">Nucleus</keyword>
<accession>A0AAW2ICY3</accession>
<evidence type="ECO:0000256" key="8">
    <source>
        <dbReference type="ARBA" id="ARBA00035000"/>
    </source>
</evidence>
<evidence type="ECO:0000256" key="1">
    <source>
        <dbReference type="ARBA" id="ARBA00004286"/>
    </source>
</evidence>
<dbReference type="Gene3D" id="1.10.1410.10">
    <property type="match status" value="2"/>
</dbReference>
<evidence type="ECO:0000256" key="9">
    <source>
        <dbReference type="ARBA" id="ARBA00035020"/>
    </source>
</evidence>
<dbReference type="Pfam" id="PF17403">
    <property type="entry name" value="Nrap_D2"/>
    <property type="match status" value="1"/>
</dbReference>
<evidence type="ECO:0000259" key="17">
    <source>
        <dbReference type="Pfam" id="PF17407"/>
    </source>
</evidence>
<proteinExistence type="inferred from homology"/>
<dbReference type="PANTHER" id="PTHR17972">
    <property type="entry name" value="NUCLEOLAR RNA-ASSOCIATED PROTEIN"/>
    <property type="match status" value="1"/>
</dbReference>
<name>A0AAW2ICY3_9NEOP</name>
<dbReference type="SUPFAM" id="SSF81631">
    <property type="entry name" value="PAP/OAS1 substrate-binding domain"/>
    <property type="match status" value="1"/>
</dbReference>
<feature type="domain" description="Nrap protein" evidence="12">
    <location>
        <begin position="191"/>
        <end position="333"/>
    </location>
</feature>
<dbReference type="InterPro" id="IPR035370">
    <property type="entry name" value="Nrap_D5"/>
</dbReference>
<dbReference type="Pfam" id="PF17404">
    <property type="entry name" value="Nrap_D3"/>
    <property type="match status" value="1"/>
</dbReference>
<dbReference type="InterPro" id="IPR035368">
    <property type="entry name" value="Nrap_D3"/>
</dbReference>
<evidence type="ECO:0000256" key="2">
    <source>
        <dbReference type="ARBA" id="ARBA00004604"/>
    </source>
</evidence>
<evidence type="ECO:0000256" key="6">
    <source>
        <dbReference type="ARBA" id="ARBA00022884"/>
    </source>
</evidence>
<dbReference type="EMBL" id="JARGDH010000001">
    <property type="protein sequence ID" value="KAL0279674.1"/>
    <property type="molecule type" value="Genomic_DNA"/>
</dbReference>
<comment type="caution">
    <text evidence="18">The sequence shown here is derived from an EMBL/GenBank/DDBJ whole genome shotgun (WGS) entry which is preliminary data.</text>
</comment>
<dbReference type="GO" id="GO:0006409">
    <property type="term" value="P:tRNA export from nucleus"/>
    <property type="evidence" value="ECO:0007669"/>
    <property type="project" value="TreeGrafter"/>
</dbReference>
<dbReference type="GO" id="GO:0034456">
    <property type="term" value="C:UTP-C complex"/>
    <property type="evidence" value="ECO:0007669"/>
    <property type="project" value="TreeGrafter"/>
</dbReference>
<evidence type="ECO:0000259" key="14">
    <source>
        <dbReference type="Pfam" id="PF17404"/>
    </source>
</evidence>
<gene>
    <name evidence="18" type="ORF">PYX00_001178</name>
</gene>
<comment type="similarity">
    <text evidence="3 10">Belongs to the NRAP family.</text>
</comment>
<sequence>MRSDTIMDSEEEAENDSSSEASEDDVVEELEETKSKKRDHSHVIDTENEDGDIEVGSKKIKFSSEKEMKRLMKPATADELNRLRETENLFHSNLFRLQIEEMLKEVQLKQKYKKAFQTWYEKLVSYIMKLEDGRERRALNELKWLKSLKVNIPLPKLPDTVKGTYQFLKPLRIETVGSCSLDTLIGPKVTIDIAVELPQKFYQKDDFGNGKYHLKRALYLCDLISYLQKCSELVEDINFVSDGIDVLKPKIEITPAGKLSKCVTVLLTVFVRSKGVDLSAFNPSKNNVSKKWFFNGEDETRGNSNSDSATPFYNSTVLSDLTLMENHNLMMNLLEPHKNIKDGIILLKVWLRQRELSSGLCDFSGFLITGLVSYLFQIRKINSFMSSYQVFRTVLNYLVSSDWTKNGITLNKSSNASNVPAVNDFHEHHKVVFIDSTGYFNLCYGMHSSTFKQIKLEAQNALNALDDPNINSFQVLFMTSVPFYRSFDQLFVFHNDEALQNIVDIYGSVEDKLNYCGTVYPHLLNMMYDVLERGFQERVNCLRVRQMQKSRWKAQKKFRHSLNPTFGLNLNPEKYYLIVDKAAENEMEEFREFWGSRSELRRFQDGTITEAVVWDGKCFSEKRSIPKQIVTYLMKVKFGLDSCDFRYIGDQFDNFVDRKLEESSMKVVEVFDKLSKELRNLKELPLGIINVQGTSPVLRYTDISPLSCGEFMTEKQKKRNAASNKDNSVYKKVDENASAVPTIINPVQLILQMCATNKWPQDLGAINRLRTAFYLKISQLLTTQCNLLTKAFTDRLEVLKEGYVFNLKIFCPTEIGILKKITEDGVVKYRDNESSLALEKQTVLLPKLSSALHGLYEQHTSFGPACCLVKRWINSQMIDSFHIGEEVLEMLVASLYLKPGPYEVPQQPQVAFFRFLHMVATTDWNSEYIVLNINNELNREDMLEIESHFSANRDDLPALFIATPYDRQKSIWTKDCPTPVVLFRLVKMCGNVLDFLQARMYRNIALENEIKVLFEPSLEPYDAIIHIHANFIPKIRSSENERDDVVPVMTIPVSGFNPVSLYLKELREAYDDVALFFYNMYGGSDIGVVWKPDAFQQKDFKVPNMAKHVYDEKTKKLRLEKELIVEDFMIIGKGIVKFIEVKEDGSRKTYTFL</sequence>
<organism evidence="18">
    <name type="scientific">Menopon gallinae</name>
    <name type="common">poultry shaft louse</name>
    <dbReference type="NCBI Taxonomy" id="328185"/>
    <lineage>
        <taxon>Eukaryota</taxon>
        <taxon>Metazoa</taxon>
        <taxon>Ecdysozoa</taxon>
        <taxon>Arthropoda</taxon>
        <taxon>Hexapoda</taxon>
        <taxon>Insecta</taxon>
        <taxon>Pterygota</taxon>
        <taxon>Neoptera</taxon>
        <taxon>Paraneoptera</taxon>
        <taxon>Psocodea</taxon>
        <taxon>Troctomorpha</taxon>
        <taxon>Phthiraptera</taxon>
        <taxon>Amblycera</taxon>
        <taxon>Menoponidae</taxon>
        <taxon>Menopon</taxon>
    </lineage>
</organism>
<keyword evidence="5" id="KW-0158">Chromosome</keyword>
<feature type="domain" description="Nrap protein" evidence="15">
    <location>
        <begin position="659"/>
        <end position="855"/>
    </location>
</feature>
<evidence type="ECO:0000256" key="10">
    <source>
        <dbReference type="RuleBase" id="RU364032"/>
    </source>
</evidence>
<dbReference type="InterPro" id="IPR035369">
    <property type="entry name" value="Nrap_D4"/>
</dbReference>
<comment type="function">
    <text evidence="8">Part of the small subunit (SSU) processome, first precursor of the small eukaryotic ribosomal subunit. During the assembly of the SSU processome in the nucleolus, many ribosome biogenesis factors, an RNA chaperone and ribosomal proteins associate with the nascent pre-rRNA and work in concert to generate RNA folding, modifications, rearrangements and cleavage as well as targeted degradation of pre-ribosomal RNA by the RNA exosome.</text>
</comment>
<keyword evidence="6 10" id="KW-0694">RNA-binding</keyword>
<dbReference type="InterPro" id="IPR005554">
    <property type="entry name" value="NOL6/Upt22"/>
</dbReference>
<reference evidence="18" key="1">
    <citation type="journal article" date="2024" name="Gigascience">
        <title>Chromosome-level genome of the poultry shaft louse Menopon gallinae provides insight into the host-switching and adaptive evolution of parasitic lice.</title>
        <authorList>
            <person name="Xu Y."/>
            <person name="Ma L."/>
            <person name="Liu S."/>
            <person name="Liang Y."/>
            <person name="Liu Q."/>
            <person name="He Z."/>
            <person name="Tian L."/>
            <person name="Duan Y."/>
            <person name="Cai W."/>
            <person name="Li H."/>
            <person name="Song F."/>
        </authorList>
    </citation>
    <scope>NUCLEOTIDE SEQUENCE</scope>
    <source>
        <strain evidence="18">Cailab_2023a</strain>
    </source>
</reference>
<evidence type="ECO:0000256" key="4">
    <source>
        <dbReference type="ARBA" id="ARBA00016437"/>
    </source>
</evidence>
<dbReference type="PANTHER" id="PTHR17972:SF0">
    <property type="entry name" value="NUCLEOLAR PROTEIN 6"/>
    <property type="match status" value="1"/>
</dbReference>
<feature type="domain" description="Nrap protein" evidence="13">
    <location>
        <begin position="340"/>
        <end position="479"/>
    </location>
</feature>
<dbReference type="FunFam" id="1.10.1410.10:FF:000006">
    <property type="entry name" value="Nucleolar protein 6"/>
    <property type="match status" value="1"/>
</dbReference>
<dbReference type="EMBL" id="JARGDH010000001">
    <property type="protein sequence ID" value="KAL0279673.1"/>
    <property type="molecule type" value="Genomic_DNA"/>
</dbReference>
<feature type="region of interest" description="Disordered" evidence="11">
    <location>
        <begin position="1"/>
        <end position="50"/>
    </location>
</feature>
<evidence type="ECO:0000256" key="11">
    <source>
        <dbReference type="SAM" id="MobiDB-lite"/>
    </source>
</evidence>
<dbReference type="Gene3D" id="3.30.70.3030">
    <property type="match status" value="1"/>
</dbReference>
<comment type="subunit">
    <text evidence="9">Part of the small subunit (SSU) processome, composed of more than 70 proteins and the RNA chaperone small nucleolar RNA (snoRNA) U3.</text>
</comment>
<feature type="domain" description="Nrap protein" evidence="16">
    <location>
        <begin position="859"/>
        <end position="1016"/>
    </location>
</feature>
<evidence type="ECO:0000256" key="3">
    <source>
        <dbReference type="ARBA" id="ARBA00006674"/>
    </source>
</evidence>
<dbReference type="GO" id="GO:0006364">
    <property type="term" value="P:rRNA processing"/>
    <property type="evidence" value="ECO:0007669"/>
    <property type="project" value="TreeGrafter"/>
</dbReference>
<comment type="subcellular location">
    <subcellularLocation>
        <location evidence="1">Chromosome</location>
    </subcellularLocation>
    <subcellularLocation>
        <location evidence="2 10">Nucleus</location>
        <location evidence="2 10">Nucleolus</location>
    </subcellularLocation>
</comment>
<evidence type="ECO:0000259" key="15">
    <source>
        <dbReference type="Pfam" id="PF17405"/>
    </source>
</evidence>
<evidence type="ECO:0000313" key="18">
    <source>
        <dbReference type="EMBL" id="KAL0279673.1"/>
    </source>
</evidence>
<feature type="domain" description="Nrap protein" evidence="17">
    <location>
        <begin position="1018"/>
        <end position="1137"/>
    </location>
</feature>
<evidence type="ECO:0000259" key="13">
    <source>
        <dbReference type="Pfam" id="PF17403"/>
    </source>
</evidence>
<dbReference type="GO" id="GO:0005694">
    <property type="term" value="C:chromosome"/>
    <property type="evidence" value="ECO:0007669"/>
    <property type="project" value="UniProtKB-SubCell"/>
</dbReference>
<dbReference type="InterPro" id="IPR035371">
    <property type="entry name" value="Nrap_D6"/>
</dbReference>
<dbReference type="InterPro" id="IPR035082">
    <property type="entry name" value="Nrap_D1"/>
</dbReference>
<evidence type="ECO:0000259" key="16">
    <source>
        <dbReference type="Pfam" id="PF17406"/>
    </source>
</evidence>
<protein>
    <recommendedName>
        <fullName evidence="4 10">Nucleolar protein 6</fullName>
    </recommendedName>
</protein>
<evidence type="ECO:0000259" key="12">
    <source>
        <dbReference type="Pfam" id="PF03813"/>
    </source>
</evidence>